<reference evidence="1 2" key="1">
    <citation type="submission" date="2015-03" db="EMBL/GenBank/DDBJ databases">
        <title>Draft genome sequences of the Burkholderia contaminans strains LMG 23361 and FFH2055 and Burkholderia cenocepacia K56-2.</title>
        <authorList>
            <person name="Bloodworth R.A."/>
            <person name="Selin C."/>
            <person name="Lopez De Volder M.A."/>
            <person name="Degrossi J."/>
            <person name="Drevinek P."/>
            <person name="Galanternik L."/>
            <person name="Cardona S.T."/>
        </authorList>
    </citation>
    <scope>NUCLEOTIDE SEQUENCE [LARGE SCALE GENOMIC DNA]</scope>
    <source>
        <strain evidence="1 2">LMG 23361</strain>
    </source>
</reference>
<name>A0ABD4B1L7_9BURK</name>
<dbReference type="Proteomes" id="UP000034400">
    <property type="component" value="Unassembled WGS sequence"/>
</dbReference>
<dbReference type="AlphaFoldDB" id="A0ABD4B1L7"/>
<evidence type="ECO:0000313" key="2">
    <source>
        <dbReference type="Proteomes" id="UP000034400"/>
    </source>
</evidence>
<accession>A0ABD4B1L7</accession>
<comment type="caution">
    <text evidence="1">The sequence shown here is derived from an EMBL/GenBank/DDBJ whole genome shotgun (WGS) entry which is preliminary data.</text>
</comment>
<sequence length="73" mass="7464">MPARCVVRRWRLAFQTGEGGIRCAKAPAGRPGGASGRPAAWCRADADAGRRAPAAGHGRAVCRGAPQPQCAPA</sequence>
<proteinExistence type="predicted"/>
<protein>
    <submittedName>
        <fullName evidence="1">Uncharacterized protein</fullName>
    </submittedName>
</protein>
<organism evidence="1 2">
    <name type="scientific">Burkholderia contaminans LMG 23361</name>
    <dbReference type="NCBI Taxonomy" id="1334628"/>
    <lineage>
        <taxon>Bacteria</taxon>
        <taxon>Pseudomonadati</taxon>
        <taxon>Pseudomonadota</taxon>
        <taxon>Betaproteobacteria</taxon>
        <taxon>Burkholderiales</taxon>
        <taxon>Burkholderiaceae</taxon>
        <taxon>Burkholderia</taxon>
        <taxon>Burkholderia cepacia complex</taxon>
    </lineage>
</organism>
<dbReference type="EMBL" id="LASD01000002">
    <property type="protein sequence ID" value="KKL43234.1"/>
    <property type="molecule type" value="Genomic_DNA"/>
</dbReference>
<evidence type="ECO:0000313" key="1">
    <source>
        <dbReference type="EMBL" id="KKL43234.1"/>
    </source>
</evidence>
<gene>
    <name evidence="1" type="ORF">WR31_04790</name>
</gene>